<feature type="domain" description="YbaK/aminoacyl-tRNA synthetase-associated" evidence="1">
    <location>
        <begin position="24"/>
        <end position="144"/>
    </location>
</feature>
<dbReference type="Pfam" id="PF04073">
    <property type="entry name" value="tRNA_edit"/>
    <property type="match status" value="1"/>
</dbReference>
<name>A0AAP8SPG5_9GAMM</name>
<dbReference type="RefSeq" id="WP_084200391.1">
    <property type="nucleotide sequence ID" value="NZ_BMYL01000001.1"/>
</dbReference>
<proteinExistence type="predicted"/>
<reference evidence="2 3" key="1">
    <citation type="submission" date="2018-01" db="EMBL/GenBank/DDBJ databases">
        <title>The draft genome sequence of Halioglobus japonicus S1-36.</title>
        <authorList>
            <person name="Du Z.-J."/>
            <person name="Shi M.-J."/>
        </authorList>
    </citation>
    <scope>NUCLEOTIDE SEQUENCE [LARGE SCALE GENOMIC DNA]</scope>
    <source>
        <strain evidence="2 3">S1-36</strain>
    </source>
</reference>
<dbReference type="AlphaFoldDB" id="A0AAP8SPG5"/>
<dbReference type="InterPro" id="IPR007214">
    <property type="entry name" value="YbaK/aa-tRNA-synth-assoc-dom"/>
</dbReference>
<organism evidence="2 3">
    <name type="scientific">Halioglobus japonicus</name>
    <dbReference type="NCBI Taxonomy" id="930805"/>
    <lineage>
        <taxon>Bacteria</taxon>
        <taxon>Pseudomonadati</taxon>
        <taxon>Pseudomonadota</taxon>
        <taxon>Gammaproteobacteria</taxon>
        <taxon>Cellvibrionales</taxon>
        <taxon>Halieaceae</taxon>
        <taxon>Halioglobus</taxon>
    </lineage>
</organism>
<accession>A0AAP8SPG5</accession>
<dbReference type="GO" id="GO:0002161">
    <property type="term" value="F:aminoacyl-tRNA deacylase activity"/>
    <property type="evidence" value="ECO:0007669"/>
    <property type="project" value="InterPro"/>
</dbReference>
<dbReference type="SUPFAM" id="SSF55826">
    <property type="entry name" value="YbaK/ProRS associated domain"/>
    <property type="match status" value="1"/>
</dbReference>
<dbReference type="InterPro" id="IPR036754">
    <property type="entry name" value="YbaK/aa-tRNA-synt-asso_dom_sf"/>
</dbReference>
<evidence type="ECO:0000313" key="2">
    <source>
        <dbReference type="EMBL" id="PLW87556.1"/>
    </source>
</evidence>
<dbReference type="Gene3D" id="3.90.960.10">
    <property type="entry name" value="YbaK/aminoacyl-tRNA synthetase-associated domain"/>
    <property type="match status" value="1"/>
</dbReference>
<dbReference type="EMBL" id="PKUR01000001">
    <property type="protein sequence ID" value="PLW87556.1"/>
    <property type="molecule type" value="Genomic_DNA"/>
</dbReference>
<dbReference type="Proteomes" id="UP000235162">
    <property type="component" value="Unassembled WGS sequence"/>
</dbReference>
<comment type="caution">
    <text evidence="2">The sequence shown here is derived from an EMBL/GenBank/DDBJ whole genome shotgun (WGS) entry which is preliminary data.</text>
</comment>
<sequence>MSTAPRLDNFLRLSQTEYRTVDHRHTESAVGSAHAAHLSTARVAKSVLLRDRRSGQYLIALTPACYRVNLDWVRENTAADPVLAREAELSDVFPDFELGAVPGLGQAYQLDMVWDDDLGQQPSVYFEAGDHEGLIEITQAEFHRLFDAFPHGIISQPSDDYLAYQASEFWGGQR</sequence>
<keyword evidence="3" id="KW-1185">Reference proteome</keyword>
<protein>
    <submittedName>
        <fullName evidence="2">Deacylase</fullName>
    </submittedName>
</protein>
<gene>
    <name evidence="2" type="ORF">C0029_02945</name>
</gene>
<dbReference type="KEGG" id="hja:BST95_15240"/>
<dbReference type="CDD" id="cd04332">
    <property type="entry name" value="YbaK_like"/>
    <property type="match status" value="1"/>
</dbReference>
<evidence type="ECO:0000259" key="1">
    <source>
        <dbReference type="Pfam" id="PF04073"/>
    </source>
</evidence>
<evidence type="ECO:0000313" key="3">
    <source>
        <dbReference type="Proteomes" id="UP000235162"/>
    </source>
</evidence>